<accession>A0A3P1XMI5</accession>
<evidence type="ECO:0000313" key="4">
    <source>
        <dbReference type="Proteomes" id="UP000278609"/>
    </source>
</evidence>
<dbReference type="GO" id="GO:0009100">
    <property type="term" value="P:glycoprotein metabolic process"/>
    <property type="evidence" value="ECO:0007669"/>
    <property type="project" value="UniProtKB-ARBA"/>
</dbReference>
<reference evidence="3 4" key="1">
    <citation type="submission" date="2018-11" db="EMBL/GenBank/DDBJ databases">
        <title>Genomes From Bacteria Associated with the Canine Oral Cavity: a Test Case for Automated Genome-Based Taxonomic Assignment.</title>
        <authorList>
            <person name="Coil D.A."/>
            <person name="Jospin G."/>
            <person name="Darling A.E."/>
            <person name="Wallis C."/>
            <person name="Davis I.J."/>
            <person name="Harris S."/>
            <person name="Eisen J.A."/>
            <person name="Holcombe L.J."/>
            <person name="O'Flynn C."/>
        </authorList>
    </citation>
    <scope>NUCLEOTIDE SEQUENCE [LARGE SCALE GENOMIC DNA]</scope>
    <source>
        <strain evidence="3 4">OH2617_COT-023</strain>
    </source>
</reference>
<dbReference type="RefSeq" id="WP_124751933.1">
    <property type="nucleotide sequence ID" value="NZ_RQYS01000037.1"/>
</dbReference>
<dbReference type="PANTHER" id="PTHR43404">
    <property type="entry name" value="LIPOPOLYSACCHARIDE CHOLINEPHOSPHOTRANSFERASE LICD"/>
    <property type="match status" value="1"/>
</dbReference>
<evidence type="ECO:0000259" key="2">
    <source>
        <dbReference type="Pfam" id="PF04991"/>
    </source>
</evidence>
<name>A0A3P1XMI5_TANFO</name>
<dbReference type="OrthoDB" id="1073746at2"/>
<dbReference type="InterPro" id="IPR007074">
    <property type="entry name" value="LicD/FKTN/FKRP_NTP_transf"/>
</dbReference>
<organism evidence="3 4">
    <name type="scientific">Tannerella forsythia</name>
    <name type="common">Bacteroides forsythus</name>
    <dbReference type="NCBI Taxonomy" id="28112"/>
    <lineage>
        <taxon>Bacteria</taxon>
        <taxon>Pseudomonadati</taxon>
        <taxon>Bacteroidota</taxon>
        <taxon>Bacteroidia</taxon>
        <taxon>Bacteroidales</taxon>
        <taxon>Tannerellaceae</taxon>
        <taxon>Tannerella</taxon>
    </lineage>
</organism>
<feature type="domain" description="LicD/FKTN/FKRP nucleotidyltransferase" evidence="2">
    <location>
        <begin position="40"/>
        <end position="145"/>
    </location>
</feature>
<dbReference type="Pfam" id="PF04991">
    <property type="entry name" value="LicD"/>
    <property type="match status" value="1"/>
</dbReference>
<keyword evidence="1" id="KW-0472">Membrane</keyword>
<gene>
    <name evidence="3" type="ORF">EII40_09015</name>
</gene>
<dbReference type="EMBL" id="RQYS01000037">
    <property type="protein sequence ID" value="RRD59695.1"/>
    <property type="molecule type" value="Genomic_DNA"/>
</dbReference>
<comment type="caution">
    <text evidence="3">The sequence shown here is derived from an EMBL/GenBank/DDBJ whole genome shotgun (WGS) entry which is preliminary data.</text>
</comment>
<keyword evidence="1" id="KW-0812">Transmembrane</keyword>
<dbReference type="AlphaFoldDB" id="A0A3P1XMI5"/>
<dbReference type="InterPro" id="IPR052942">
    <property type="entry name" value="LPS_cholinephosphotransferase"/>
</dbReference>
<keyword evidence="1" id="KW-1133">Transmembrane helix</keyword>
<evidence type="ECO:0000313" key="3">
    <source>
        <dbReference type="EMBL" id="RRD59695.1"/>
    </source>
</evidence>
<dbReference type="PANTHER" id="PTHR43404:SF2">
    <property type="entry name" value="LIPOPOLYSACCHARIDE CHOLINEPHOSPHOTRANSFERASE LICD"/>
    <property type="match status" value="1"/>
</dbReference>
<dbReference type="Proteomes" id="UP000278609">
    <property type="component" value="Unassembled WGS sequence"/>
</dbReference>
<proteinExistence type="predicted"/>
<protein>
    <submittedName>
        <fullName evidence="3">LicD family protein</fullName>
    </submittedName>
</protein>
<evidence type="ECO:0000256" key="1">
    <source>
        <dbReference type="SAM" id="Phobius"/>
    </source>
</evidence>
<sequence length="280" mass="32955">MATPNERKKMDISEINAEGTQLRKHQLKMLEMLKYVDGLCRKHDIPYYLSGGTLLGAVRHQGFIPWDDDLDIILMKKDFRRLLKVLRNEPSDDYVLQCHQTDPYYVSSYAKLRVKKSFIHERGGANESYYRYRGIYIDIFYLEPASPFFVWLSSHFQNLLVSVTKWTPAVKIKRITVHLIYLLLYRILFPIFAFFSYLCDKESLGYPLGFFFYTQFKRQWYADSQQLSFEQNLFSCPINPDAVLRAQYGEYEILPDIDTIEPHIISISFDAEEPSSSLTI</sequence>
<feature type="transmembrane region" description="Helical" evidence="1">
    <location>
        <begin position="179"/>
        <end position="198"/>
    </location>
</feature>